<dbReference type="InterPro" id="IPR025348">
    <property type="entry name" value="DUF4252"/>
</dbReference>
<dbReference type="PROSITE" id="PS51257">
    <property type="entry name" value="PROKAR_LIPOPROTEIN"/>
    <property type="match status" value="1"/>
</dbReference>
<dbReference type="RefSeq" id="WP_187021461.1">
    <property type="nucleotide sequence ID" value="NZ_JACRUK010000072.1"/>
</dbReference>
<evidence type="ECO:0000313" key="2">
    <source>
        <dbReference type="Proteomes" id="UP000641454"/>
    </source>
</evidence>
<dbReference type="EMBL" id="JACRUL010000074">
    <property type="protein sequence ID" value="MBC5846119.1"/>
    <property type="molecule type" value="Genomic_DNA"/>
</dbReference>
<dbReference type="Proteomes" id="UP000641454">
    <property type="component" value="Unassembled WGS sequence"/>
</dbReference>
<dbReference type="Pfam" id="PF14060">
    <property type="entry name" value="DUF4252"/>
    <property type="match status" value="1"/>
</dbReference>
<accession>A0A923SHX1</accession>
<dbReference type="AlphaFoldDB" id="A0A923SHX1"/>
<gene>
    <name evidence="1" type="ORF">H8R25_16995</name>
</gene>
<reference evidence="1 2" key="1">
    <citation type="submission" date="2020-08" db="EMBL/GenBank/DDBJ databases">
        <title>Description of novel Flavobacterium F-392 isolate.</title>
        <authorList>
            <person name="Saticioglu I.B."/>
            <person name="Duman M."/>
            <person name="Altun S."/>
        </authorList>
    </citation>
    <scope>NUCLEOTIDE SEQUENCE [LARGE SCALE GENOMIC DNA]</scope>
    <source>
        <strain evidence="1 2">F-392</strain>
    </source>
</reference>
<name>A0A923SHX1_9FLAO</name>
<proteinExistence type="predicted"/>
<protein>
    <submittedName>
        <fullName evidence="1">DUF4252 domain-containing protein</fullName>
    </submittedName>
</protein>
<organism evidence="1 2">
    <name type="scientific">Flavobacterium muglaense</name>
    <dbReference type="NCBI Taxonomy" id="2764716"/>
    <lineage>
        <taxon>Bacteria</taxon>
        <taxon>Pseudomonadati</taxon>
        <taxon>Bacteroidota</taxon>
        <taxon>Flavobacteriia</taxon>
        <taxon>Flavobacteriales</taxon>
        <taxon>Flavobacteriaceae</taxon>
        <taxon>Flavobacterium</taxon>
    </lineage>
</organism>
<evidence type="ECO:0000313" key="1">
    <source>
        <dbReference type="EMBL" id="MBC5846119.1"/>
    </source>
</evidence>
<comment type="caution">
    <text evidence="1">The sequence shown here is derived from an EMBL/GenBank/DDBJ whole genome shotgun (WGS) entry which is preliminary data.</text>
</comment>
<keyword evidence="2" id="KW-1185">Reference proteome</keyword>
<sequence>MRTTILFSFVALLLVGCDAGPSLEKYFVAHSEDPNYIVMDVSPDILNVSKESLSAADVSAFESFEKMNVLAFKATNKNKALFGIERDKVDALLKDKKYQQLVRFGTGKEGASLSYVGTNDHIEEFVLFANKKETGFTVIRIMGDDMSPTNVVTMLRLLKKSKVDLAQLKPLEQLMK</sequence>